<proteinExistence type="inferred from homology"/>
<dbReference type="Gene3D" id="3.40.50.1580">
    <property type="entry name" value="Nucleoside phosphorylase domain"/>
    <property type="match status" value="1"/>
</dbReference>
<dbReference type="RefSeq" id="WP_189630195.1">
    <property type="nucleotide sequence ID" value="NZ_BNAG01000003.1"/>
</dbReference>
<evidence type="ECO:0000313" key="8">
    <source>
        <dbReference type="EMBL" id="GHE65514.1"/>
    </source>
</evidence>
<dbReference type="NCBIfam" id="TIGR01700">
    <property type="entry name" value="PNPH"/>
    <property type="match status" value="1"/>
</dbReference>
<feature type="domain" description="Nucleoside phosphorylase" evidence="7">
    <location>
        <begin position="24"/>
        <end position="270"/>
    </location>
</feature>
<gene>
    <name evidence="8" type="primary">deoD</name>
    <name evidence="8" type="ORF">GCM10011340_20790</name>
</gene>
<dbReference type="InterPro" id="IPR018099">
    <property type="entry name" value="Purine_phosphorylase-2_CS"/>
</dbReference>
<name>A0ABQ3I901_9BACT</name>
<reference evidence="9" key="1">
    <citation type="journal article" date="2019" name="Int. J. Syst. Evol. Microbiol.">
        <title>The Global Catalogue of Microorganisms (GCM) 10K type strain sequencing project: providing services to taxonomists for standard genome sequencing and annotation.</title>
        <authorList>
            <consortium name="The Broad Institute Genomics Platform"/>
            <consortium name="The Broad Institute Genome Sequencing Center for Infectious Disease"/>
            <person name="Wu L."/>
            <person name="Ma J."/>
        </authorList>
    </citation>
    <scope>NUCLEOTIDE SEQUENCE [LARGE SCALE GENOMIC DNA]</scope>
    <source>
        <strain evidence="9">CGMCC 1.15111</strain>
    </source>
</reference>
<dbReference type="InterPro" id="IPR000845">
    <property type="entry name" value="Nucleoside_phosphorylase_d"/>
</dbReference>
<comment type="function">
    <text evidence="6">The purine nucleoside phosphorylases catalyze the phosphorolytic breakdown of the N-glycosidic bond in the beta-(deoxy)ribonucleoside molecules, with the formation of the corresponding free purine bases and pentose-1-phosphate.</text>
</comment>
<comment type="subunit">
    <text evidence="3">Homotrimer.</text>
</comment>
<evidence type="ECO:0000313" key="9">
    <source>
        <dbReference type="Proteomes" id="UP000658258"/>
    </source>
</evidence>
<dbReference type="PROSITE" id="PS01240">
    <property type="entry name" value="PNP_MTAP_2"/>
    <property type="match status" value="1"/>
</dbReference>
<evidence type="ECO:0000256" key="5">
    <source>
        <dbReference type="ARBA" id="ARBA00022679"/>
    </source>
</evidence>
<dbReference type="PIRSF" id="PIRSF000477">
    <property type="entry name" value="PurNPase"/>
    <property type="match status" value="1"/>
</dbReference>
<dbReference type="PANTHER" id="PTHR11904:SF9">
    <property type="entry name" value="PURINE NUCLEOSIDE PHOSPHORYLASE-RELATED"/>
    <property type="match status" value="1"/>
</dbReference>
<dbReference type="InterPro" id="IPR011270">
    <property type="entry name" value="Pur_Nuc_Pase_Ino/Guo-sp"/>
</dbReference>
<dbReference type="SUPFAM" id="SSF53167">
    <property type="entry name" value="Purine and uridine phosphorylases"/>
    <property type="match status" value="1"/>
</dbReference>
<comment type="pathway">
    <text evidence="1 6">Purine metabolism; purine nucleoside salvage.</text>
</comment>
<dbReference type="InterPro" id="IPR035994">
    <property type="entry name" value="Nucleoside_phosphorylase_sf"/>
</dbReference>
<dbReference type="NCBIfam" id="TIGR01697">
    <property type="entry name" value="PNPH-PUNA-XAPA"/>
    <property type="match status" value="1"/>
</dbReference>
<evidence type="ECO:0000256" key="3">
    <source>
        <dbReference type="ARBA" id="ARBA00011233"/>
    </source>
</evidence>
<evidence type="ECO:0000256" key="4">
    <source>
        <dbReference type="ARBA" id="ARBA00022676"/>
    </source>
</evidence>
<keyword evidence="5 6" id="KW-0808">Transferase</keyword>
<dbReference type="InterPro" id="IPR011268">
    <property type="entry name" value="Purine_phosphorylase"/>
</dbReference>
<evidence type="ECO:0000256" key="2">
    <source>
        <dbReference type="ARBA" id="ARBA00006751"/>
    </source>
</evidence>
<dbReference type="Proteomes" id="UP000658258">
    <property type="component" value="Unassembled WGS sequence"/>
</dbReference>
<dbReference type="Pfam" id="PF01048">
    <property type="entry name" value="PNP_UDP_1"/>
    <property type="match status" value="1"/>
</dbReference>
<keyword evidence="9" id="KW-1185">Reference proteome</keyword>
<evidence type="ECO:0000259" key="7">
    <source>
        <dbReference type="Pfam" id="PF01048"/>
    </source>
</evidence>
<dbReference type="EC" id="2.4.2.1" evidence="6"/>
<sequence>MTYSEKVRETTTYIQSKTKVRPQFGIILGTGLGALVNEISIVDEISYDSIPHFPVSTVESHQGKLIFGELAGKSVVAMQGRFHYYEGYNMKEVTFPVRVMKMLGIEKLFISNAAGGVNLSFQVADLMIIEDHIDLTKENPLTGPNLDEFGGRFPDMSQPYERKMIDEAMEIARANGIRCHEGVYAGVSGPNLETRAEYRFIARIGGDAVGMSTIPEVIVARHMDLPVFAISAITDRCDPDHLEKVEISKILAAAAQAEKGMTRIIRELIARQ</sequence>
<keyword evidence="4 6" id="KW-0328">Glycosyltransferase</keyword>
<evidence type="ECO:0000256" key="1">
    <source>
        <dbReference type="ARBA" id="ARBA00005058"/>
    </source>
</evidence>
<dbReference type="CDD" id="cd09009">
    <property type="entry name" value="PNP-EcPNPII_like"/>
    <property type="match status" value="1"/>
</dbReference>
<protein>
    <recommendedName>
        <fullName evidence="6">Purine nucleoside phosphorylase</fullName>
        <ecNumber evidence="6">2.4.2.1</ecNumber>
    </recommendedName>
    <alternativeName>
        <fullName evidence="6">Inosine-guanosine phosphorylase</fullName>
    </alternativeName>
</protein>
<dbReference type="NCBIfam" id="NF006054">
    <property type="entry name" value="PRK08202.1"/>
    <property type="match status" value="1"/>
</dbReference>
<comment type="caution">
    <text evidence="8">The sequence shown here is derived from an EMBL/GenBank/DDBJ whole genome shotgun (WGS) entry which is preliminary data.</text>
</comment>
<dbReference type="PANTHER" id="PTHR11904">
    <property type="entry name" value="METHYLTHIOADENOSINE/PURINE NUCLEOSIDE PHOSPHORYLASE"/>
    <property type="match status" value="1"/>
</dbReference>
<dbReference type="EMBL" id="BNAG01000003">
    <property type="protein sequence ID" value="GHE65514.1"/>
    <property type="molecule type" value="Genomic_DNA"/>
</dbReference>
<organism evidence="8 9">
    <name type="scientific">Roseivirga thermotolerans</name>
    <dbReference type="NCBI Taxonomy" id="1758176"/>
    <lineage>
        <taxon>Bacteria</taxon>
        <taxon>Pseudomonadati</taxon>
        <taxon>Bacteroidota</taxon>
        <taxon>Cytophagia</taxon>
        <taxon>Cytophagales</taxon>
        <taxon>Roseivirgaceae</taxon>
        <taxon>Roseivirga</taxon>
    </lineage>
</organism>
<evidence type="ECO:0000256" key="6">
    <source>
        <dbReference type="PIRNR" id="PIRNR000477"/>
    </source>
</evidence>
<comment type="similarity">
    <text evidence="2 6">Belongs to the PNP/MTAP phosphorylase family.</text>
</comment>
<accession>A0ABQ3I901</accession>